<reference evidence="1" key="1">
    <citation type="submission" date="2022-07" db="EMBL/GenBank/DDBJ databases">
        <title>Genome sequencing of Photobacterium atrarenae GJH2-4.</title>
        <authorList>
            <person name="Park S.-J."/>
        </authorList>
    </citation>
    <scope>NUCLEOTIDE SEQUENCE</scope>
    <source>
        <strain evidence="1">GJH2-4</strain>
    </source>
</reference>
<proteinExistence type="predicted"/>
<gene>
    <name evidence="1" type="ORF">NNL38_04040</name>
</gene>
<name>A0ABY5GH23_9GAMM</name>
<organism evidence="1 2">
    <name type="scientific">Photobacterium atrarenae</name>
    <dbReference type="NCBI Taxonomy" id="865757"/>
    <lineage>
        <taxon>Bacteria</taxon>
        <taxon>Pseudomonadati</taxon>
        <taxon>Pseudomonadota</taxon>
        <taxon>Gammaproteobacteria</taxon>
        <taxon>Vibrionales</taxon>
        <taxon>Vibrionaceae</taxon>
        <taxon>Photobacterium</taxon>
    </lineage>
</organism>
<dbReference type="Proteomes" id="UP001057998">
    <property type="component" value="Chromosome 1"/>
</dbReference>
<dbReference type="RefSeq" id="WP_255389739.1">
    <property type="nucleotide sequence ID" value="NZ_CP101508.1"/>
</dbReference>
<dbReference type="EMBL" id="CP101508">
    <property type="protein sequence ID" value="UTV28425.1"/>
    <property type="molecule type" value="Genomic_DNA"/>
</dbReference>
<accession>A0ABY5GH23</accession>
<keyword evidence="2" id="KW-1185">Reference proteome</keyword>
<evidence type="ECO:0000313" key="2">
    <source>
        <dbReference type="Proteomes" id="UP001057998"/>
    </source>
</evidence>
<evidence type="ECO:0000313" key="1">
    <source>
        <dbReference type="EMBL" id="UTV28425.1"/>
    </source>
</evidence>
<protein>
    <submittedName>
        <fullName evidence="1">Fis family transcriptional regulator</fullName>
    </submittedName>
</protein>
<sequence>MRKQDKKTDNQLRAVLTEVCDFALDTCEGFQWLTHVVNYANFPGSLKIVCVFETNEQLANFTASAAQAQLNALIQARLNAMGLQLKSITRHVIYDSEENCKQQHQGNWAKRLS</sequence>